<organism evidence="1 2">
    <name type="scientific">Aldrovandia affinis</name>
    <dbReference type="NCBI Taxonomy" id="143900"/>
    <lineage>
        <taxon>Eukaryota</taxon>
        <taxon>Metazoa</taxon>
        <taxon>Chordata</taxon>
        <taxon>Craniata</taxon>
        <taxon>Vertebrata</taxon>
        <taxon>Euteleostomi</taxon>
        <taxon>Actinopterygii</taxon>
        <taxon>Neopterygii</taxon>
        <taxon>Teleostei</taxon>
        <taxon>Notacanthiformes</taxon>
        <taxon>Halosauridae</taxon>
        <taxon>Aldrovandia</taxon>
    </lineage>
</organism>
<proteinExistence type="predicted"/>
<evidence type="ECO:0000313" key="2">
    <source>
        <dbReference type="Proteomes" id="UP001221898"/>
    </source>
</evidence>
<keyword evidence="2" id="KW-1185">Reference proteome</keyword>
<accession>A0AAD7RVC8</accession>
<reference evidence="1" key="1">
    <citation type="journal article" date="2023" name="Science">
        <title>Genome structures resolve the early diversification of teleost fishes.</title>
        <authorList>
            <person name="Parey E."/>
            <person name="Louis A."/>
            <person name="Montfort J."/>
            <person name="Bouchez O."/>
            <person name="Roques C."/>
            <person name="Iampietro C."/>
            <person name="Lluch J."/>
            <person name="Castinel A."/>
            <person name="Donnadieu C."/>
            <person name="Desvignes T."/>
            <person name="Floi Bucao C."/>
            <person name="Jouanno E."/>
            <person name="Wen M."/>
            <person name="Mejri S."/>
            <person name="Dirks R."/>
            <person name="Jansen H."/>
            <person name="Henkel C."/>
            <person name="Chen W.J."/>
            <person name="Zahm M."/>
            <person name="Cabau C."/>
            <person name="Klopp C."/>
            <person name="Thompson A.W."/>
            <person name="Robinson-Rechavi M."/>
            <person name="Braasch I."/>
            <person name="Lecointre G."/>
            <person name="Bobe J."/>
            <person name="Postlethwait J.H."/>
            <person name="Berthelot C."/>
            <person name="Roest Crollius H."/>
            <person name="Guiguen Y."/>
        </authorList>
    </citation>
    <scope>NUCLEOTIDE SEQUENCE</scope>
    <source>
        <strain evidence="1">NC1722</strain>
    </source>
</reference>
<protein>
    <submittedName>
        <fullName evidence="1">Uncharacterized protein</fullName>
    </submittedName>
</protein>
<evidence type="ECO:0000313" key="1">
    <source>
        <dbReference type="EMBL" id="KAJ8390955.1"/>
    </source>
</evidence>
<name>A0AAD7RVC8_9TELE</name>
<dbReference type="AlphaFoldDB" id="A0AAD7RVC8"/>
<dbReference type="Proteomes" id="UP001221898">
    <property type="component" value="Unassembled WGS sequence"/>
</dbReference>
<sequence>MRPCWQTVALVAAASVPKLRGASVGPPASHNPLGSAHLHSFTLGGLSFTLQPNLRPLHLCERAKLQSPTNMAQEGVLLRGSAGPFQSWAQCSQSQNAAQRETLQL</sequence>
<dbReference type="EMBL" id="JAINUG010000164">
    <property type="protein sequence ID" value="KAJ8390955.1"/>
    <property type="molecule type" value="Genomic_DNA"/>
</dbReference>
<comment type="caution">
    <text evidence="1">The sequence shown here is derived from an EMBL/GenBank/DDBJ whole genome shotgun (WGS) entry which is preliminary data.</text>
</comment>
<gene>
    <name evidence="1" type="ORF">AAFF_G00098750</name>
</gene>